<feature type="transmembrane region" description="Helical" evidence="1">
    <location>
        <begin position="29"/>
        <end position="53"/>
    </location>
</feature>
<proteinExistence type="predicted"/>
<evidence type="ECO:0000313" key="2">
    <source>
        <dbReference type="EMBL" id="QDZ24432.1"/>
    </source>
</evidence>
<reference evidence="2 3" key="1">
    <citation type="submission" date="2018-07" db="EMBL/GenBank/DDBJ databases">
        <title>The complete nuclear genome of the prasinophyte Chloropicon primus (CCMP1205).</title>
        <authorList>
            <person name="Pombert J.-F."/>
            <person name="Otis C."/>
            <person name="Turmel M."/>
            <person name="Lemieux C."/>
        </authorList>
    </citation>
    <scope>NUCLEOTIDE SEQUENCE [LARGE SCALE GENOMIC DNA]</scope>
    <source>
        <strain evidence="2 3">CCMP1205</strain>
    </source>
</reference>
<name>A0A5B8MY00_9CHLO</name>
<keyword evidence="1" id="KW-1133">Transmembrane helix</keyword>
<keyword evidence="3" id="KW-1185">Reference proteome</keyword>
<dbReference type="AlphaFoldDB" id="A0A5B8MY00"/>
<keyword evidence="1" id="KW-0812">Transmembrane</keyword>
<organism evidence="2 3">
    <name type="scientific">Chloropicon primus</name>
    <dbReference type="NCBI Taxonomy" id="1764295"/>
    <lineage>
        <taxon>Eukaryota</taxon>
        <taxon>Viridiplantae</taxon>
        <taxon>Chlorophyta</taxon>
        <taxon>Chloropicophyceae</taxon>
        <taxon>Chloropicales</taxon>
        <taxon>Chloropicaceae</taxon>
        <taxon>Chloropicon</taxon>
    </lineage>
</organism>
<protein>
    <submittedName>
        <fullName evidence="2">Uncharacterized protein</fullName>
    </submittedName>
</protein>
<accession>A0A5B8MY00</accession>
<keyword evidence="1" id="KW-0472">Membrane</keyword>
<evidence type="ECO:0000256" key="1">
    <source>
        <dbReference type="SAM" id="Phobius"/>
    </source>
</evidence>
<dbReference type="Proteomes" id="UP000316726">
    <property type="component" value="Chromosome 13"/>
</dbReference>
<evidence type="ECO:0000313" key="3">
    <source>
        <dbReference type="Proteomes" id="UP000316726"/>
    </source>
</evidence>
<sequence length="92" mass="9821">MDMEHYEATGCTVLGAMYKKVESIWPGNYYVVGWVFAAAGVAQVAVAAGVGAWRMIRRRREAGRDAAYAVLPGIPETCASRLGEEDAIAVAA</sequence>
<dbReference type="EMBL" id="CP031046">
    <property type="protein sequence ID" value="QDZ24432.1"/>
    <property type="molecule type" value="Genomic_DNA"/>
</dbReference>
<gene>
    <name evidence="2" type="ORF">A3770_13p69500</name>
</gene>